<proteinExistence type="predicted"/>
<dbReference type="PANTHER" id="PTHR41247">
    <property type="entry name" value="HTH-TYPE TRANSCRIPTIONAL REPRESSOR YCNK"/>
    <property type="match status" value="1"/>
</dbReference>
<protein>
    <submittedName>
        <fullName evidence="1">NosL</fullName>
    </submittedName>
</protein>
<organism evidence="1">
    <name type="scientific">mine drainage metagenome</name>
    <dbReference type="NCBI Taxonomy" id="410659"/>
    <lineage>
        <taxon>unclassified sequences</taxon>
        <taxon>metagenomes</taxon>
        <taxon>ecological metagenomes</taxon>
    </lineage>
</organism>
<dbReference type="InterPro" id="IPR008719">
    <property type="entry name" value="N2O_reductase_NosL"/>
</dbReference>
<dbReference type="PANTHER" id="PTHR41247:SF1">
    <property type="entry name" value="HTH-TYPE TRANSCRIPTIONAL REPRESSOR YCNK"/>
    <property type="match status" value="1"/>
</dbReference>
<sequence>MKIKVYPVGHLYRVAKTGISVLVVLSVVACHGVDKPIPPIEPTSQTTCALDGMLLQDFPGPKAQIRYADGETDFFCDTMEMFSLYLKPEQRRRIKAVFTQDMGKANWQAPRGQWIDAQKAYYVIDSDMSGSMGPTFASFSKEEDAQVFAKKHGGKVLRFDQITPEMATLGGGVIHDERM</sequence>
<name>E6QX74_9ZZZZ</name>
<comment type="caution">
    <text evidence="1">The sequence shown here is derived from an EMBL/GenBank/DDBJ whole genome shotgun (WGS) entry which is preliminary data.</text>
</comment>
<dbReference type="SUPFAM" id="SSF160387">
    <property type="entry name" value="NosL/MerB-like"/>
    <property type="match status" value="1"/>
</dbReference>
<dbReference type="PROSITE" id="PS51257">
    <property type="entry name" value="PROKAR_LIPOPROTEIN"/>
    <property type="match status" value="1"/>
</dbReference>
<dbReference type="Gene3D" id="3.30.70.2060">
    <property type="match status" value="1"/>
</dbReference>
<dbReference type="EMBL" id="CABR01000172">
    <property type="protein sequence ID" value="CBI11848.1"/>
    <property type="molecule type" value="Genomic_DNA"/>
</dbReference>
<reference evidence="1" key="1">
    <citation type="submission" date="2009-10" db="EMBL/GenBank/DDBJ databases">
        <title>Diversity of trophic interactions inside an arsenic-rich microbial ecosystem.</title>
        <authorList>
            <person name="Bertin P.N."/>
            <person name="Heinrich-Salmeron A."/>
            <person name="Pelletier E."/>
            <person name="Goulhen-Chollet F."/>
            <person name="Arsene-Ploetze F."/>
            <person name="Gallien S."/>
            <person name="Calteau A."/>
            <person name="Vallenet D."/>
            <person name="Casiot C."/>
            <person name="Chane-Woon-Ming B."/>
            <person name="Giloteaux L."/>
            <person name="Barakat M."/>
            <person name="Bonnefoy V."/>
            <person name="Bruneel O."/>
            <person name="Chandler M."/>
            <person name="Cleiss J."/>
            <person name="Duran R."/>
            <person name="Elbaz-Poulichet F."/>
            <person name="Fonknechten N."/>
            <person name="Lauga B."/>
            <person name="Mornico D."/>
            <person name="Ortet P."/>
            <person name="Schaeffer C."/>
            <person name="Siguier P."/>
            <person name="Alexander Thil Smith A."/>
            <person name="Van Dorsselaer A."/>
            <person name="Weissenbach J."/>
            <person name="Medigue C."/>
            <person name="Le Paslier D."/>
        </authorList>
    </citation>
    <scope>NUCLEOTIDE SEQUENCE</scope>
</reference>
<dbReference type="AlphaFoldDB" id="E6QX74"/>
<gene>
    <name evidence="1" type="ORF">CARN7_2696</name>
</gene>
<dbReference type="Gene3D" id="3.30.70.2050">
    <property type="match status" value="1"/>
</dbReference>
<evidence type="ECO:0000313" key="1">
    <source>
        <dbReference type="EMBL" id="CBI11848.1"/>
    </source>
</evidence>
<accession>E6QX74</accession>
<dbReference type="Pfam" id="PF05573">
    <property type="entry name" value="NosL"/>
    <property type="match status" value="1"/>
</dbReference>